<keyword evidence="2" id="KW-1185">Reference proteome</keyword>
<evidence type="ECO:0000313" key="1">
    <source>
        <dbReference type="EMBL" id="KAI9901397.1"/>
    </source>
</evidence>
<name>A0ACC0V6J7_9HYPO</name>
<dbReference type="Proteomes" id="UP001163324">
    <property type="component" value="Chromosome 3"/>
</dbReference>
<evidence type="ECO:0000313" key="2">
    <source>
        <dbReference type="Proteomes" id="UP001163324"/>
    </source>
</evidence>
<dbReference type="EMBL" id="CM047942">
    <property type="protein sequence ID" value="KAI9901397.1"/>
    <property type="molecule type" value="Genomic_DNA"/>
</dbReference>
<reference evidence="1" key="1">
    <citation type="submission" date="2022-10" db="EMBL/GenBank/DDBJ databases">
        <title>Complete Genome of Trichothecium roseum strain YXFP-22015, a Plant Pathogen Isolated from Citrus.</title>
        <authorList>
            <person name="Wang Y."/>
            <person name="Zhu L."/>
        </authorList>
    </citation>
    <scope>NUCLEOTIDE SEQUENCE</scope>
    <source>
        <strain evidence="1">YXFP-22015</strain>
    </source>
</reference>
<gene>
    <name evidence="1" type="ORF">N3K66_003214</name>
</gene>
<accession>A0ACC0V6J7</accession>
<protein>
    <submittedName>
        <fullName evidence="1">Uncharacterized protein</fullName>
    </submittedName>
</protein>
<comment type="caution">
    <text evidence="1">The sequence shown here is derived from an EMBL/GenBank/DDBJ whole genome shotgun (WGS) entry which is preliminary data.</text>
</comment>
<proteinExistence type="predicted"/>
<sequence length="299" mass="33414">MDSDDSDFYGDESATAGLEKRVQEFDVEDWLQRNSAHPGRPVPRRTVVGNASHLHNPYAGVPYAWQLTETVDSFLERLPPATTHASSDLPWIFICNPYTPRVAKHESESQMSKGNEDEAPVEEGSRVSLIIEGGLERLALLKDFIDKIQATTKAASTIRKETTQQARQAVNDILNLAQAGKVRAGKWMLFCTAQEVNAVWEVVAKATAENELGIAAKVAPRPEVEDPRKDRLICIYTADFKDRVDVDRVLRKLRALKLIEARGRPIYYKPDAFTYIGISSGNIWGVRASIYSSQDVLNK</sequence>
<organism evidence="1 2">
    <name type="scientific">Trichothecium roseum</name>
    <dbReference type="NCBI Taxonomy" id="47278"/>
    <lineage>
        <taxon>Eukaryota</taxon>
        <taxon>Fungi</taxon>
        <taxon>Dikarya</taxon>
        <taxon>Ascomycota</taxon>
        <taxon>Pezizomycotina</taxon>
        <taxon>Sordariomycetes</taxon>
        <taxon>Hypocreomycetidae</taxon>
        <taxon>Hypocreales</taxon>
        <taxon>Hypocreales incertae sedis</taxon>
        <taxon>Trichothecium</taxon>
    </lineage>
</organism>